<evidence type="ECO:0000313" key="2">
    <source>
        <dbReference type="Proteomes" id="UP001057498"/>
    </source>
</evidence>
<gene>
    <name evidence="1" type="ORF">CATMQ487_37110</name>
</gene>
<protein>
    <submittedName>
        <fullName evidence="1">Uncharacterized protein</fullName>
    </submittedName>
</protein>
<reference evidence="1" key="1">
    <citation type="submission" date="2022-04" db="EMBL/GenBank/DDBJ databases">
        <title>Whole genome sequence of Sphaerotilus sp. FB-5.</title>
        <authorList>
            <person name="Takeda M."/>
            <person name="Narihara S."/>
            <person name="Akimoto M."/>
            <person name="Akimoto R."/>
            <person name="Nishiyashiki S."/>
            <person name="Murakami T."/>
        </authorList>
    </citation>
    <scope>NUCLEOTIDE SEQUENCE</scope>
    <source>
        <strain evidence="1">FB-5</strain>
    </source>
</reference>
<evidence type="ECO:0000313" key="1">
    <source>
        <dbReference type="EMBL" id="BDI06741.1"/>
    </source>
</evidence>
<accession>A0ABN6PNE3</accession>
<dbReference type="EMBL" id="AP025730">
    <property type="protein sequence ID" value="BDI06741.1"/>
    <property type="molecule type" value="Genomic_DNA"/>
</dbReference>
<name>A0ABN6PNE3_9BURK</name>
<sequence>MAGPKDPLIHTPLQVGKYLISPLTRLDGGDRYAASVSIRSGRGSGTHDRVMRLRPIFDSRDEAARYATAQGLAWVGAAASPVAARSIHQE</sequence>
<keyword evidence="2" id="KW-1185">Reference proteome</keyword>
<dbReference type="Proteomes" id="UP001057498">
    <property type="component" value="Chromosome"/>
</dbReference>
<organism evidence="1 2">
    <name type="scientific">Sphaerotilus microaerophilus</name>
    <dbReference type="NCBI Taxonomy" id="2914710"/>
    <lineage>
        <taxon>Bacteria</taxon>
        <taxon>Pseudomonadati</taxon>
        <taxon>Pseudomonadota</taxon>
        <taxon>Betaproteobacteria</taxon>
        <taxon>Burkholderiales</taxon>
        <taxon>Sphaerotilaceae</taxon>
        <taxon>Sphaerotilus</taxon>
    </lineage>
</organism>
<proteinExistence type="predicted"/>